<reference evidence="2" key="1">
    <citation type="submission" date="2022-11" db="UniProtKB">
        <authorList>
            <consortium name="WormBaseParasite"/>
        </authorList>
    </citation>
    <scope>IDENTIFICATION</scope>
</reference>
<sequence>MPKYITPEKFEHSVEMIRQIGSIQTELNILNPLIAITKTQFTLAKFEYLQKCHISYKPAIVSLGTLIENAKMRVNSEIDKFGGNYLKDLTDSVFTKHKILKQNYDKNEVFLQKAETYLTVFHEEVKWINSRLENDEIKFDSSENSLNALKMFEKLEQEVRDREESYQKVINDGKEYILKNNKNTAEEFINLLEDKWKQLQEHIEFYATIFRKVRKAVECGNKATVIREWIK</sequence>
<dbReference type="SUPFAM" id="SSF46966">
    <property type="entry name" value="Spectrin repeat"/>
    <property type="match status" value="1"/>
</dbReference>
<dbReference type="WBParaSite" id="PSU_v2.g2265.t1">
    <property type="protein sequence ID" value="PSU_v2.g2265.t1"/>
    <property type="gene ID" value="PSU_v2.g2265"/>
</dbReference>
<protein>
    <submittedName>
        <fullName evidence="2">BAR domain-containing protein</fullName>
    </submittedName>
</protein>
<keyword evidence="1" id="KW-1185">Reference proteome</keyword>
<evidence type="ECO:0000313" key="1">
    <source>
        <dbReference type="Proteomes" id="UP000887577"/>
    </source>
</evidence>
<accession>A0A914YQG1</accession>
<organism evidence="1 2">
    <name type="scientific">Panagrolaimus superbus</name>
    <dbReference type="NCBI Taxonomy" id="310955"/>
    <lineage>
        <taxon>Eukaryota</taxon>
        <taxon>Metazoa</taxon>
        <taxon>Ecdysozoa</taxon>
        <taxon>Nematoda</taxon>
        <taxon>Chromadorea</taxon>
        <taxon>Rhabditida</taxon>
        <taxon>Tylenchina</taxon>
        <taxon>Panagrolaimomorpha</taxon>
        <taxon>Panagrolaimoidea</taxon>
        <taxon>Panagrolaimidae</taxon>
        <taxon>Panagrolaimus</taxon>
    </lineage>
</organism>
<evidence type="ECO:0000313" key="2">
    <source>
        <dbReference type="WBParaSite" id="PSU_v2.g2265.t1"/>
    </source>
</evidence>
<dbReference type="Proteomes" id="UP000887577">
    <property type="component" value="Unplaced"/>
</dbReference>
<proteinExistence type="predicted"/>
<dbReference type="Gene3D" id="1.20.58.60">
    <property type="match status" value="1"/>
</dbReference>
<dbReference type="AlphaFoldDB" id="A0A914YQG1"/>
<name>A0A914YQG1_9BILA</name>